<reference evidence="3" key="2">
    <citation type="submission" date="2012-12" db="EMBL/GenBank/DDBJ databases">
        <authorList>
            <person name="Gao Y.W."/>
            <person name="Fan S.T."/>
            <person name="Sun H.T."/>
            <person name="Wang Z."/>
            <person name="Gao X.L."/>
            <person name="Li Y.G."/>
            <person name="Wang T.C."/>
            <person name="Zhang K."/>
            <person name="Xu W.W."/>
            <person name="Yu Z.J."/>
            <person name="Xia X.Z."/>
        </authorList>
    </citation>
    <scope>NUCLEOTIDE SEQUENCE</scope>
    <source>
        <strain evidence="3">FR3</strain>
    </source>
</reference>
<evidence type="ECO:0000256" key="1">
    <source>
        <dbReference type="ARBA" id="ARBA00022729"/>
    </source>
</evidence>
<dbReference type="Pfam" id="PF25301">
    <property type="entry name" value="CUT_C"/>
    <property type="match status" value="1"/>
</dbReference>
<evidence type="ECO:0000313" key="3">
    <source>
        <dbReference type="EMBL" id="CRZ24812.1"/>
    </source>
</evidence>
<sequence length="365" mass="42350">MRNSENKMRMRKRTLPSNISKDAQRAFKTILYSTFMVPPVDRSCINSEDVAFRTVKQIDCLPDDQCVKITVRQKNLQFVMRGCQKFIYRDKVIDNKMRERETERERERKEDIVVRENQKICLIKEDVNNLDTYFCPLLKTNNSFLKKLPTITINTSNMVISIPIPFQIVLFSCIASIVLVNGLNDYNIADDDIINLPVSKFPEPDCKYRVRSHNRNGAELKREVGIGEPVYHHWTCNYKQQQQEQQSGLFCILVNNCTISNPRPNFFPVPIIDKFGCSLFPTIMPNVEYDGDLEGGLQTNIFLLDIDQSSITFHCNINLLLKSHGICRRPLCPPVHRYLRTLQRSSFSSETTSIANVTQNYFFLK</sequence>
<name>A0A0H5SM67_BRUMA</name>
<dbReference type="EMBL" id="LN856988">
    <property type="protein sequence ID" value="CRZ24812.1"/>
    <property type="molecule type" value="Genomic_DNA"/>
</dbReference>
<evidence type="ECO:0000259" key="2">
    <source>
        <dbReference type="Pfam" id="PF25301"/>
    </source>
</evidence>
<dbReference type="PANTHER" id="PTHR22907">
    <property type="entry name" value="GH04558P"/>
    <property type="match status" value="1"/>
</dbReference>
<evidence type="ECO:0000313" key="4">
    <source>
        <dbReference type="WormBase" id="Bm5470"/>
    </source>
</evidence>
<accession>A0A0H5SM67</accession>
<dbReference type="AlphaFoldDB" id="A0A0H5SM67"/>
<proteinExistence type="predicted"/>
<gene>
    <name evidence="3 4" type="ORF">Bm5470</name>
    <name evidence="3" type="ORF">BM_Bm5470</name>
</gene>
<dbReference type="PANTHER" id="PTHR22907:SF34">
    <property type="entry name" value="ZP DOMAIN-CONTAINING PROTEIN"/>
    <property type="match status" value="1"/>
</dbReference>
<feature type="domain" description="Cuticlin C-terminal" evidence="2">
    <location>
        <begin position="204"/>
        <end position="333"/>
    </location>
</feature>
<organism evidence="3">
    <name type="scientific">Brugia malayi</name>
    <name type="common">Filarial nematode worm</name>
    <dbReference type="NCBI Taxonomy" id="6279"/>
    <lineage>
        <taxon>Eukaryota</taxon>
        <taxon>Metazoa</taxon>
        <taxon>Ecdysozoa</taxon>
        <taxon>Nematoda</taxon>
        <taxon>Chromadorea</taxon>
        <taxon>Rhabditida</taxon>
        <taxon>Spirurina</taxon>
        <taxon>Spiruromorpha</taxon>
        <taxon>Filarioidea</taxon>
        <taxon>Onchocercidae</taxon>
        <taxon>Brugia</taxon>
    </lineage>
</organism>
<protein>
    <submittedName>
        <fullName evidence="3">Bm5470</fullName>
    </submittedName>
</protein>
<keyword evidence="1" id="KW-0732">Signal</keyword>
<dbReference type="InterPro" id="IPR051962">
    <property type="entry name" value="Cuticlin"/>
</dbReference>
<reference evidence="3" key="1">
    <citation type="journal article" date="2007" name="Science">
        <title>Draft genome of the filarial nematode parasite Brugia malayi.</title>
        <authorList>
            <person name="Ghedin E."/>
            <person name="Wang S."/>
            <person name="Spiro D."/>
            <person name="Caler E."/>
            <person name="Zhao Q."/>
            <person name="Crabtree J."/>
            <person name="Allen J.E."/>
            <person name="Delcher A.L."/>
            <person name="Guiliano D.B."/>
            <person name="Miranda-Saavedra D."/>
            <person name="Angiuoli S.V."/>
            <person name="Creasy T."/>
            <person name="Amedeo P."/>
            <person name="Haas B."/>
            <person name="El-Sayed N.M."/>
            <person name="Wortman J.R."/>
            <person name="Feldblyum T."/>
            <person name="Tallon L."/>
            <person name="Schatz M."/>
            <person name="Shumway M."/>
            <person name="Koo H."/>
            <person name="Salzberg S.L."/>
            <person name="Schobel S."/>
            <person name="Pertea M."/>
            <person name="Pop M."/>
            <person name="White O."/>
            <person name="Barton G.J."/>
            <person name="Carlow C.K."/>
            <person name="Crawford M.J."/>
            <person name="Daub J."/>
            <person name="Dimmic M.W."/>
            <person name="Estes C.F."/>
            <person name="Foster J.M."/>
            <person name="Ganatra M."/>
            <person name="Gregory W.F."/>
            <person name="Johnson N.M."/>
            <person name="Jin J."/>
            <person name="Komuniecki R."/>
            <person name="Korf I."/>
            <person name="Kumar S."/>
            <person name="Laney S."/>
            <person name="Li B.W."/>
            <person name="Li W."/>
            <person name="Lindblom T.H."/>
            <person name="Lustigman S."/>
            <person name="Ma D."/>
            <person name="Maina C.V."/>
            <person name="Martin D.M."/>
            <person name="McCarter J.P."/>
            <person name="McReynolds L."/>
            <person name="Mitreva M."/>
            <person name="Nutman T.B."/>
            <person name="Parkinson J."/>
            <person name="Peregrin-Alvarez J.M."/>
            <person name="Poole C."/>
            <person name="Ren Q."/>
            <person name="Saunders L."/>
            <person name="Sluder A.E."/>
            <person name="Smith K."/>
            <person name="Stanke M."/>
            <person name="Unnasch T.R."/>
            <person name="Ware J."/>
            <person name="Wei A.D."/>
            <person name="Weil G."/>
            <person name="Williams D.J."/>
            <person name="Zhang Y."/>
            <person name="Williams S.A."/>
            <person name="Fraser-Liggett C."/>
            <person name="Slatko B."/>
            <person name="Blaxter M.L."/>
            <person name="Scott A.L."/>
        </authorList>
    </citation>
    <scope>NUCLEOTIDE SEQUENCE</scope>
    <source>
        <strain evidence="3">FR3</strain>
    </source>
</reference>
<dbReference type="InterPro" id="IPR057475">
    <property type="entry name" value="CUT_C"/>
</dbReference>
<dbReference type="WormBase" id="Bm5470">
    <property type="protein sequence ID" value="BM43545"/>
    <property type="gene ID" value="WBGene00225731"/>
</dbReference>